<evidence type="ECO:0000256" key="6">
    <source>
        <dbReference type="ARBA" id="ARBA00022490"/>
    </source>
</evidence>
<dbReference type="GO" id="GO:0006098">
    <property type="term" value="P:pentose-phosphate shunt"/>
    <property type="evidence" value="ECO:0007669"/>
    <property type="project" value="UniProtKB-UniRule"/>
</dbReference>
<keyword evidence="6 11" id="KW-0963">Cytoplasm</keyword>
<dbReference type="GO" id="GO:0005975">
    <property type="term" value="P:carbohydrate metabolic process"/>
    <property type="evidence" value="ECO:0007669"/>
    <property type="project" value="InterPro"/>
</dbReference>
<dbReference type="GO" id="GO:0005737">
    <property type="term" value="C:cytoplasm"/>
    <property type="evidence" value="ECO:0007669"/>
    <property type="project" value="UniProtKB-SubCell"/>
</dbReference>
<evidence type="ECO:0000256" key="8">
    <source>
        <dbReference type="ARBA" id="ARBA00023126"/>
    </source>
</evidence>
<keyword evidence="9 11" id="KW-0704">Schiff base</keyword>
<dbReference type="Pfam" id="PF00923">
    <property type="entry name" value="TAL_FSA"/>
    <property type="match status" value="1"/>
</dbReference>
<dbReference type="Gene3D" id="3.20.20.70">
    <property type="entry name" value="Aldolase class I"/>
    <property type="match status" value="1"/>
</dbReference>
<comment type="subcellular location">
    <subcellularLocation>
        <location evidence="2 11">Cytoplasm</location>
    </subcellularLocation>
</comment>
<sequence>MDQTATLNKLDQLKLMTVVVADTGEFELVKQYAPEDATTNPSLILKASQQPQYAALTDKAISWANAQNDPDHLLDNTIDKLSVSFGCELLQLIPGKVSTEVDARLSFDTEATIQRARHLIGLYEQEGISRERILIKIASTWEGIKAGEILEREGIHCNLTLLFSFIQAVACAEAGITLISPFVGRILDWHKKQTGKESYPANEDPGVLSVKSIYNYFKKFGYSTIVMGASFRNIGEIEELAGCDRLTISPALLSELMEQQTALPQKLSVDDAQRMQIERIGINERNFRWLLNEDAMATEKLAEGIRLFSRDLEKLERVIAEKLSS</sequence>
<dbReference type="InterPro" id="IPR013785">
    <property type="entry name" value="Aldolase_TIM"/>
</dbReference>
<dbReference type="HAMAP" id="MF_00492">
    <property type="entry name" value="Transaldolase_1"/>
    <property type="match status" value="1"/>
</dbReference>
<evidence type="ECO:0000256" key="2">
    <source>
        <dbReference type="ARBA" id="ARBA00004496"/>
    </source>
</evidence>
<dbReference type="EC" id="2.2.1.2" evidence="5 11"/>
<comment type="similarity">
    <text evidence="4 11 12">Belongs to the transaldolase family. Type 1 subfamily.</text>
</comment>
<evidence type="ECO:0000256" key="9">
    <source>
        <dbReference type="ARBA" id="ARBA00023270"/>
    </source>
</evidence>
<gene>
    <name evidence="11 13" type="primary">tal</name>
    <name evidence="13" type="ORF">FHK82_08855</name>
</gene>
<comment type="pathway">
    <text evidence="3 11 12">Carbohydrate degradation; pentose phosphate pathway; D-glyceraldehyde 3-phosphate and beta-D-fructose 6-phosphate from D-ribose 5-phosphate and D-xylulose 5-phosphate (non-oxidative stage): step 2/3.</text>
</comment>
<evidence type="ECO:0000256" key="7">
    <source>
        <dbReference type="ARBA" id="ARBA00022679"/>
    </source>
</evidence>
<keyword evidence="7 11" id="KW-0808">Transferase</keyword>
<comment type="catalytic activity">
    <reaction evidence="10 11 12">
        <text>D-sedoheptulose 7-phosphate + D-glyceraldehyde 3-phosphate = D-erythrose 4-phosphate + beta-D-fructose 6-phosphate</text>
        <dbReference type="Rhea" id="RHEA:17053"/>
        <dbReference type="ChEBI" id="CHEBI:16897"/>
        <dbReference type="ChEBI" id="CHEBI:57483"/>
        <dbReference type="ChEBI" id="CHEBI:57634"/>
        <dbReference type="ChEBI" id="CHEBI:59776"/>
        <dbReference type="EC" id="2.2.1.2"/>
    </reaction>
</comment>
<evidence type="ECO:0000256" key="5">
    <source>
        <dbReference type="ARBA" id="ARBA00013151"/>
    </source>
</evidence>
<dbReference type="FunFam" id="3.20.20.70:FF:000002">
    <property type="entry name" value="Transaldolase"/>
    <property type="match status" value="1"/>
</dbReference>
<evidence type="ECO:0000313" key="13">
    <source>
        <dbReference type="EMBL" id="TVT55266.1"/>
    </source>
</evidence>
<dbReference type="SUPFAM" id="SSF51569">
    <property type="entry name" value="Aldolase"/>
    <property type="match status" value="1"/>
</dbReference>
<accession>A0A558D2P4</accession>
<dbReference type="GO" id="GO:0004801">
    <property type="term" value="F:transaldolase activity"/>
    <property type="evidence" value="ECO:0007669"/>
    <property type="project" value="UniProtKB-UniRule"/>
</dbReference>
<dbReference type="PROSITE" id="PS01054">
    <property type="entry name" value="TRANSALDOLASE_1"/>
    <property type="match status" value="1"/>
</dbReference>
<dbReference type="Proteomes" id="UP000317355">
    <property type="component" value="Unassembled WGS sequence"/>
</dbReference>
<dbReference type="NCBIfam" id="TIGR00874">
    <property type="entry name" value="talAB"/>
    <property type="match status" value="1"/>
</dbReference>
<protein>
    <recommendedName>
        <fullName evidence="5 11">Transaldolase</fullName>
        <ecNumber evidence="5 11">2.2.1.2</ecNumber>
    </recommendedName>
</protein>
<dbReference type="PANTHER" id="PTHR10683:SF18">
    <property type="entry name" value="TRANSALDOLASE"/>
    <property type="match status" value="1"/>
</dbReference>
<dbReference type="PANTHER" id="PTHR10683">
    <property type="entry name" value="TRANSALDOLASE"/>
    <property type="match status" value="1"/>
</dbReference>
<comment type="function">
    <text evidence="1 11 12">Transaldolase is important for the balance of metabolites in the pentose-phosphate pathway.</text>
</comment>
<dbReference type="InterPro" id="IPR001585">
    <property type="entry name" value="TAL/FSA"/>
</dbReference>
<dbReference type="EMBL" id="VMRY01000035">
    <property type="protein sequence ID" value="TVT55266.1"/>
    <property type="molecule type" value="Genomic_DNA"/>
</dbReference>
<name>A0A558D2P4_9GAMM</name>
<dbReference type="UniPathway" id="UPA00115">
    <property type="reaction ID" value="UER00414"/>
</dbReference>
<keyword evidence="8 11" id="KW-0570">Pentose shunt</keyword>
<organism evidence="13 14">
    <name type="scientific">Sedimenticola thiotaurini</name>
    <dbReference type="NCBI Taxonomy" id="1543721"/>
    <lineage>
        <taxon>Bacteria</taxon>
        <taxon>Pseudomonadati</taxon>
        <taxon>Pseudomonadota</taxon>
        <taxon>Gammaproteobacteria</taxon>
        <taxon>Chromatiales</taxon>
        <taxon>Sedimenticolaceae</taxon>
        <taxon>Sedimenticola</taxon>
    </lineage>
</organism>
<dbReference type="AlphaFoldDB" id="A0A558D2P4"/>
<reference evidence="13 14" key="1">
    <citation type="submission" date="2019-07" db="EMBL/GenBank/DDBJ databases">
        <title>The pathways for chlorine oxyanion respiration interact through the shared metabolite chlorate.</title>
        <authorList>
            <person name="Barnum T.P."/>
            <person name="Cheng Y."/>
            <person name="Hill K.A."/>
            <person name="Lucas L.N."/>
            <person name="Carlson H.K."/>
            <person name="Coates J.D."/>
        </authorList>
    </citation>
    <scope>NUCLEOTIDE SEQUENCE [LARGE SCALE GENOMIC DNA]</scope>
    <source>
        <strain evidence="13">BK-3</strain>
    </source>
</reference>
<evidence type="ECO:0000256" key="11">
    <source>
        <dbReference type="HAMAP-Rule" id="MF_00492"/>
    </source>
</evidence>
<dbReference type="InterPro" id="IPR004730">
    <property type="entry name" value="Transaldolase_1"/>
</dbReference>
<dbReference type="CDD" id="cd00957">
    <property type="entry name" value="Transaldolase_TalAB"/>
    <property type="match status" value="1"/>
</dbReference>
<evidence type="ECO:0000256" key="12">
    <source>
        <dbReference type="RuleBase" id="RU004155"/>
    </source>
</evidence>
<evidence type="ECO:0000256" key="1">
    <source>
        <dbReference type="ARBA" id="ARBA00003518"/>
    </source>
</evidence>
<evidence type="ECO:0000256" key="10">
    <source>
        <dbReference type="ARBA" id="ARBA00048810"/>
    </source>
</evidence>
<evidence type="ECO:0000256" key="4">
    <source>
        <dbReference type="ARBA" id="ARBA00008012"/>
    </source>
</evidence>
<comment type="caution">
    <text evidence="13">The sequence shown here is derived from an EMBL/GenBank/DDBJ whole genome shotgun (WGS) entry which is preliminary data.</text>
</comment>
<dbReference type="PROSITE" id="PS00958">
    <property type="entry name" value="TRANSALDOLASE_2"/>
    <property type="match status" value="1"/>
</dbReference>
<proteinExistence type="inferred from homology"/>
<dbReference type="NCBIfam" id="NF009001">
    <property type="entry name" value="PRK12346.1"/>
    <property type="match status" value="1"/>
</dbReference>
<feature type="active site" description="Schiff-base intermediate with substrate" evidence="11">
    <location>
        <position position="136"/>
    </location>
</feature>
<evidence type="ECO:0000256" key="3">
    <source>
        <dbReference type="ARBA" id="ARBA00004857"/>
    </source>
</evidence>
<dbReference type="InterPro" id="IPR018225">
    <property type="entry name" value="Transaldolase_AS"/>
</dbReference>
<evidence type="ECO:0000313" key="14">
    <source>
        <dbReference type="Proteomes" id="UP000317355"/>
    </source>
</evidence>